<dbReference type="InterPro" id="IPR007867">
    <property type="entry name" value="GMC_OxRtase_C"/>
</dbReference>
<dbReference type="Proteomes" id="UP000701801">
    <property type="component" value="Unassembled WGS sequence"/>
</dbReference>
<evidence type="ECO:0000259" key="4">
    <source>
        <dbReference type="Pfam" id="PF00732"/>
    </source>
</evidence>
<evidence type="ECO:0000313" key="7">
    <source>
        <dbReference type="Proteomes" id="UP000701801"/>
    </source>
</evidence>
<evidence type="ECO:0000256" key="3">
    <source>
        <dbReference type="PIRSR" id="PIRSR000137-2"/>
    </source>
</evidence>
<organism evidence="6 7">
    <name type="scientific">Hymenoscyphus albidus</name>
    <dbReference type="NCBI Taxonomy" id="595503"/>
    <lineage>
        <taxon>Eukaryota</taxon>
        <taxon>Fungi</taxon>
        <taxon>Dikarya</taxon>
        <taxon>Ascomycota</taxon>
        <taxon>Pezizomycotina</taxon>
        <taxon>Leotiomycetes</taxon>
        <taxon>Helotiales</taxon>
        <taxon>Helotiaceae</taxon>
        <taxon>Hymenoscyphus</taxon>
    </lineage>
</organism>
<dbReference type="Gene3D" id="3.30.560.10">
    <property type="entry name" value="Glucose Oxidase, domain 3"/>
    <property type="match status" value="2"/>
</dbReference>
<dbReference type="OrthoDB" id="269227at2759"/>
<feature type="active site" description="Proton acceptor" evidence="2">
    <location>
        <position position="481"/>
    </location>
</feature>
<evidence type="ECO:0000259" key="5">
    <source>
        <dbReference type="Pfam" id="PF05199"/>
    </source>
</evidence>
<proteinExistence type="inferred from homology"/>
<evidence type="ECO:0000256" key="1">
    <source>
        <dbReference type="ARBA" id="ARBA00010790"/>
    </source>
</evidence>
<feature type="binding site" evidence="3">
    <location>
        <position position="233"/>
    </location>
    <ligand>
        <name>FAD</name>
        <dbReference type="ChEBI" id="CHEBI:57692"/>
    </ligand>
</feature>
<evidence type="ECO:0000256" key="2">
    <source>
        <dbReference type="PIRSR" id="PIRSR000137-1"/>
    </source>
</evidence>
<protein>
    <recommendedName>
        <fullName evidence="8">GMC oxidoreductase</fullName>
    </recommendedName>
</protein>
<dbReference type="Pfam" id="PF00732">
    <property type="entry name" value="GMC_oxred_N"/>
    <property type="match status" value="1"/>
</dbReference>
<dbReference type="GO" id="GO:0016614">
    <property type="term" value="F:oxidoreductase activity, acting on CH-OH group of donors"/>
    <property type="evidence" value="ECO:0007669"/>
    <property type="project" value="InterPro"/>
</dbReference>
<feature type="binding site" evidence="3">
    <location>
        <begin position="431"/>
        <end position="432"/>
    </location>
    <ligand>
        <name>FAD</name>
        <dbReference type="ChEBI" id="CHEBI:57692"/>
    </ligand>
</feature>
<dbReference type="SUPFAM" id="SSF54373">
    <property type="entry name" value="FAD-linked reductases, C-terminal domain"/>
    <property type="match status" value="1"/>
</dbReference>
<dbReference type="Pfam" id="PF05199">
    <property type="entry name" value="GMC_oxred_C"/>
    <property type="match status" value="1"/>
</dbReference>
<dbReference type="SUPFAM" id="SSF51905">
    <property type="entry name" value="FAD/NAD(P)-binding domain"/>
    <property type="match status" value="1"/>
</dbReference>
<comment type="caution">
    <text evidence="6">The sequence shown here is derived from an EMBL/GenBank/DDBJ whole genome shotgun (WGS) entry which is preliminary data.</text>
</comment>
<keyword evidence="7" id="KW-1185">Reference proteome</keyword>
<dbReference type="PANTHER" id="PTHR11552">
    <property type="entry name" value="GLUCOSE-METHANOL-CHOLINE GMC OXIDOREDUCTASE"/>
    <property type="match status" value="1"/>
</dbReference>
<evidence type="ECO:0000313" key="6">
    <source>
        <dbReference type="EMBL" id="CAG8981755.1"/>
    </source>
</evidence>
<dbReference type="InterPro" id="IPR000172">
    <property type="entry name" value="GMC_OxRdtase_N"/>
</dbReference>
<feature type="domain" description="Glucose-methanol-choline oxidoreductase N-terminal" evidence="4">
    <location>
        <begin position="5"/>
        <end position="267"/>
    </location>
</feature>
<dbReference type="AlphaFoldDB" id="A0A9N9LV12"/>
<dbReference type="EMBL" id="CAJVRM010000516">
    <property type="protein sequence ID" value="CAG8981755.1"/>
    <property type="molecule type" value="Genomic_DNA"/>
</dbReference>
<comment type="cofactor">
    <cofactor evidence="3">
        <name>FAD</name>
        <dbReference type="ChEBI" id="CHEBI:57692"/>
    </cofactor>
</comment>
<name>A0A9N9LV12_9HELO</name>
<dbReference type="GO" id="GO:0050660">
    <property type="term" value="F:flavin adenine dinucleotide binding"/>
    <property type="evidence" value="ECO:0007669"/>
    <property type="project" value="InterPro"/>
</dbReference>
<keyword evidence="3" id="KW-0285">Flavoprotein</keyword>
<dbReference type="PIRSF" id="PIRSF000137">
    <property type="entry name" value="Alcohol_oxidase"/>
    <property type="match status" value="1"/>
</dbReference>
<dbReference type="PANTHER" id="PTHR11552:SF134">
    <property type="entry name" value="GLUCOSE-METHANOL-CHOLINE OXIDOREDUCTASE N-TERMINAL DOMAIN-CONTAINING PROTEIN"/>
    <property type="match status" value="1"/>
</dbReference>
<reference evidence="6" key="1">
    <citation type="submission" date="2021-07" db="EMBL/GenBank/DDBJ databases">
        <authorList>
            <person name="Durling M."/>
        </authorList>
    </citation>
    <scope>NUCLEOTIDE SEQUENCE</scope>
</reference>
<keyword evidence="3" id="KW-0274">FAD</keyword>
<feature type="domain" description="Glucose-methanol-choline oxidoreductase C-terminal" evidence="5">
    <location>
        <begin position="352"/>
        <end position="490"/>
    </location>
</feature>
<comment type="similarity">
    <text evidence="1">Belongs to the GMC oxidoreductase family.</text>
</comment>
<evidence type="ECO:0008006" key="8">
    <source>
        <dbReference type="Google" id="ProtNLM"/>
    </source>
</evidence>
<gene>
    <name evidence="6" type="ORF">HYALB_00013768</name>
</gene>
<sequence>MSATFDFIIVGAGASGCVVASRIADTGSQPSVLLIEAGGSNKNVAQLSGEERFEVAFSPNSPLNWNYKTVPQNHLTGQEIDYSRRKGLGGSTAINFCGWAVGPRDDYDEWARIVKDDAFKWYNAKRCLRKIENFHPEIPIPELREYIDPNIGDHSASGMIDLTYGDSWIPDVGDIFKAIEESGLRTNKDINSGDPIGMGMSNVCIHKGERITSASSYLRNKPSNLKILTDSGVTRIIFESKRAIGVQTIDGKTILARKEDHCFSSVGIVMKAKSRDQIQPHLQNPTPMGWFKLPSVQASNEYRALPLPKRQFLQASTVPLIEIAKHIPPSLVSYEMSPDTRFLGAMCLLMNPQSLGTVVLQSADPSIAPKIDPQFLTHGYDRRVMIEGVREAMRVLSAPVYAVDTIDKVGPTDDSDEEIWKHIRGNLFSSWHMSYTARMGTPIDSACVDSSFRIFGLQSCRAIDLSVCPFVPKCPSPISNHTQSTAYVIAEMAAEKLIAEYGLQSRKEGSMKLVTKL</sequence>
<dbReference type="InterPro" id="IPR012132">
    <property type="entry name" value="GMC_OxRdtase"/>
</dbReference>
<dbReference type="InterPro" id="IPR036188">
    <property type="entry name" value="FAD/NAD-bd_sf"/>
</dbReference>
<accession>A0A9N9LV12</accession>
<feature type="active site" description="Proton donor" evidence="2">
    <location>
        <position position="432"/>
    </location>
</feature>
<dbReference type="Gene3D" id="3.50.50.60">
    <property type="entry name" value="FAD/NAD(P)-binding domain"/>
    <property type="match status" value="2"/>
</dbReference>